<evidence type="ECO:0000313" key="1">
    <source>
        <dbReference type="EMBL" id="EAQ81499.1"/>
    </source>
</evidence>
<evidence type="ECO:0000313" key="2">
    <source>
        <dbReference type="Proteomes" id="UP000004358"/>
    </source>
</evidence>
<sequence length="120" mass="13309">MASWNAVQSHQAKERDIMIDSALVSRLIVSPGTILVPGKMYLRLFHGRTDPHQEMNDWGIAGPVFGPLSHYAMTYCGNIRIHAETGQEEVWLVAADDMIQWDGCFYGDLAVFVAGANEEA</sequence>
<proteinExistence type="predicted"/>
<reference evidence="1 2" key="1">
    <citation type="submission" date="2006-02" db="EMBL/GenBank/DDBJ databases">
        <authorList>
            <person name="Amann R."/>
            <person name="Ferriera S."/>
            <person name="Johnson J."/>
            <person name="Kravitz S."/>
            <person name="Halpern A."/>
            <person name="Remington K."/>
            <person name="Beeson K."/>
            <person name="Tran B."/>
            <person name="Rogers Y.-H."/>
            <person name="Friedman R."/>
            <person name="Venter J.C."/>
        </authorList>
    </citation>
    <scope>NUCLEOTIDE SEQUENCE [LARGE SCALE GENOMIC DNA]</scope>
    <source>
        <strain evidence="1 2">DSM 3645</strain>
    </source>
</reference>
<dbReference type="HOGENOM" id="CLU_2045162_0_0_0"/>
<comment type="caution">
    <text evidence="1">The sequence shown here is derived from an EMBL/GenBank/DDBJ whole genome shotgun (WGS) entry which is preliminary data.</text>
</comment>
<protein>
    <submittedName>
        <fullName evidence="1">Uncharacterized protein</fullName>
    </submittedName>
</protein>
<gene>
    <name evidence="1" type="ORF">DSM3645_27997</name>
</gene>
<dbReference type="STRING" id="314230.DSM3645_27997"/>
<organism evidence="1 2">
    <name type="scientific">Blastopirellula marina DSM 3645</name>
    <dbReference type="NCBI Taxonomy" id="314230"/>
    <lineage>
        <taxon>Bacteria</taxon>
        <taxon>Pseudomonadati</taxon>
        <taxon>Planctomycetota</taxon>
        <taxon>Planctomycetia</taxon>
        <taxon>Pirellulales</taxon>
        <taxon>Pirellulaceae</taxon>
        <taxon>Blastopirellula</taxon>
    </lineage>
</organism>
<dbReference type="Proteomes" id="UP000004358">
    <property type="component" value="Unassembled WGS sequence"/>
</dbReference>
<accession>A3ZP25</accession>
<dbReference type="AlphaFoldDB" id="A3ZP25"/>
<name>A3ZP25_9BACT</name>
<dbReference type="EMBL" id="AANZ01000004">
    <property type="protein sequence ID" value="EAQ81499.1"/>
    <property type="molecule type" value="Genomic_DNA"/>
</dbReference>